<reference evidence="1 2" key="1">
    <citation type="submission" date="2013-04" db="EMBL/GenBank/DDBJ databases">
        <title>Gluconobacter oxydans NBRC 3293 whole genome sequence.</title>
        <authorList>
            <person name="Matsutani M."/>
            <person name="Yakushi T."/>
            <person name="Matsushita K."/>
        </authorList>
    </citation>
    <scope>NUCLEOTIDE SEQUENCE [LARGE SCALE GENOMIC DNA]</scope>
    <source>
        <strain evidence="1 2">NBRC 3293</strain>
    </source>
</reference>
<sequence>MTQNGIKFASLYELAVYRRLLALLPGDVILKVHPRLKDCFCDPKAEGDFCLTSQHTGKKSFIEVVGAFDQSFSAHSALQQERRPETLRRLHRYPADERPILIFKDMVCDPELRDAALRQALAIVRT</sequence>
<accession>A0A829X683</accession>
<dbReference type="AlphaFoldDB" id="A0A829X683"/>
<protein>
    <submittedName>
        <fullName evidence="1">Uncharacterized protein</fullName>
    </submittedName>
</protein>
<evidence type="ECO:0000313" key="2">
    <source>
        <dbReference type="Proteomes" id="UP000484858"/>
    </source>
</evidence>
<organism evidence="1 2">
    <name type="scientific">Gluconobacter oxydans NBRC 3293</name>
    <dbReference type="NCBI Taxonomy" id="1315969"/>
    <lineage>
        <taxon>Bacteria</taxon>
        <taxon>Pseudomonadati</taxon>
        <taxon>Pseudomonadota</taxon>
        <taxon>Alphaproteobacteria</taxon>
        <taxon>Acetobacterales</taxon>
        <taxon>Acetobacteraceae</taxon>
        <taxon>Gluconobacter</taxon>
    </lineage>
</organism>
<dbReference type="Proteomes" id="UP000484858">
    <property type="component" value="Unassembled WGS sequence"/>
</dbReference>
<proteinExistence type="predicted"/>
<comment type="caution">
    <text evidence="1">The sequence shown here is derived from an EMBL/GenBank/DDBJ whole genome shotgun (WGS) entry which is preliminary data.</text>
</comment>
<dbReference type="EMBL" id="BARJ01000012">
    <property type="protein sequence ID" value="GEM18337.1"/>
    <property type="molecule type" value="Genomic_DNA"/>
</dbReference>
<gene>
    <name evidence="1" type="ORF">NBRC3293_2834</name>
</gene>
<name>A0A829X683_GLUOY</name>
<evidence type="ECO:0000313" key="1">
    <source>
        <dbReference type="EMBL" id="GEM18337.1"/>
    </source>
</evidence>